<reference evidence="5 6" key="1">
    <citation type="submission" date="2020-08" db="EMBL/GenBank/DDBJ databases">
        <authorList>
            <person name="Liu C."/>
            <person name="Sun Q."/>
        </authorList>
    </citation>
    <scope>NUCLEOTIDE SEQUENCE [LARGE SCALE GENOMIC DNA]</scope>
    <source>
        <strain evidence="5 6">N22</strain>
    </source>
</reference>
<keyword evidence="3" id="KW-0411">Iron-sulfur</keyword>
<keyword evidence="6" id="KW-1185">Reference proteome</keyword>
<dbReference type="GO" id="GO:0046872">
    <property type="term" value="F:metal ion binding"/>
    <property type="evidence" value="ECO:0007669"/>
    <property type="project" value="UniProtKB-KW"/>
</dbReference>
<name>A0A842JLS5_9ACTN</name>
<keyword evidence="2" id="KW-0408">Iron</keyword>
<keyword evidence="1" id="KW-0479">Metal-binding</keyword>
<feature type="domain" description="4Fe-4S ferredoxin-type" evidence="4">
    <location>
        <begin position="166"/>
        <end position="196"/>
    </location>
</feature>
<dbReference type="Gene3D" id="3.30.70.20">
    <property type="match status" value="1"/>
</dbReference>
<dbReference type="RefSeq" id="WP_185905881.1">
    <property type="nucleotide sequence ID" value="NZ_JACMSE010000010.1"/>
</dbReference>
<evidence type="ECO:0000313" key="6">
    <source>
        <dbReference type="Proteomes" id="UP000587396"/>
    </source>
</evidence>
<dbReference type="GO" id="GO:0051536">
    <property type="term" value="F:iron-sulfur cluster binding"/>
    <property type="evidence" value="ECO:0007669"/>
    <property type="project" value="UniProtKB-KW"/>
</dbReference>
<dbReference type="AlphaFoldDB" id="A0A842JLS5"/>
<evidence type="ECO:0000259" key="4">
    <source>
        <dbReference type="PROSITE" id="PS51379"/>
    </source>
</evidence>
<dbReference type="Proteomes" id="UP000587396">
    <property type="component" value="Unassembled WGS sequence"/>
</dbReference>
<protein>
    <submittedName>
        <fullName evidence="5">Pyridoxine-5-phosphate oxidase</fullName>
    </submittedName>
</protein>
<dbReference type="InterPro" id="IPR012349">
    <property type="entry name" value="Split_barrel_FMN-bd"/>
</dbReference>
<dbReference type="InterPro" id="IPR017900">
    <property type="entry name" value="4Fe4S_Fe_S_CS"/>
</dbReference>
<dbReference type="PROSITE" id="PS00198">
    <property type="entry name" value="4FE4S_FER_1"/>
    <property type="match status" value="1"/>
</dbReference>
<dbReference type="PROSITE" id="PS51379">
    <property type="entry name" value="4FE4S_FER_2"/>
    <property type="match status" value="2"/>
</dbReference>
<gene>
    <name evidence="5" type="ORF">H7313_12430</name>
</gene>
<dbReference type="Gene3D" id="2.30.110.10">
    <property type="entry name" value="Electron Transport, Fmn-binding Protein, Chain A"/>
    <property type="match status" value="1"/>
</dbReference>
<dbReference type="SUPFAM" id="SSF54862">
    <property type="entry name" value="4Fe-4S ferredoxins"/>
    <property type="match status" value="1"/>
</dbReference>
<organism evidence="5 6">
    <name type="scientific">Gordonibacter massiliensis</name>
    <name type="common">ex Traore et al. 2017</name>
    <dbReference type="NCBI Taxonomy" id="1841863"/>
    <lineage>
        <taxon>Bacteria</taxon>
        <taxon>Bacillati</taxon>
        <taxon>Actinomycetota</taxon>
        <taxon>Coriobacteriia</taxon>
        <taxon>Eggerthellales</taxon>
        <taxon>Eggerthellaceae</taxon>
        <taxon>Gordonibacter</taxon>
    </lineage>
</organism>
<evidence type="ECO:0000313" key="5">
    <source>
        <dbReference type="EMBL" id="MBC2890140.1"/>
    </source>
</evidence>
<dbReference type="EMBL" id="JACMSE010000010">
    <property type="protein sequence ID" value="MBC2890140.1"/>
    <property type="molecule type" value="Genomic_DNA"/>
</dbReference>
<accession>A0A842JLS5</accession>
<dbReference type="InterPro" id="IPR017896">
    <property type="entry name" value="4Fe4S_Fe-S-bd"/>
</dbReference>
<proteinExistence type="predicted"/>
<evidence type="ECO:0000256" key="2">
    <source>
        <dbReference type="ARBA" id="ARBA00023004"/>
    </source>
</evidence>
<dbReference type="SUPFAM" id="SSF50475">
    <property type="entry name" value="FMN-binding split barrel"/>
    <property type="match status" value="1"/>
</dbReference>
<comment type="caution">
    <text evidence="5">The sequence shown here is derived from an EMBL/GenBank/DDBJ whole genome shotgun (WGS) entry which is preliminary data.</text>
</comment>
<feature type="domain" description="4Fe-4S ferredoxin-type" evidence="4">
    <location>
        <begin position="202"/>
        <end position="224"/>
    </location>
</feature>
<evidence type="ECO:0000256" key="3">
    <source>
        <dbReference type="ARBA" id="ARBA00023014"/>
    </source>
</evidence>
<evidence type="ECO:0000256" key="1">
    <source>
        <dbReference type="ARBA" id="ARBA00022723"/>
    </source>
</evidence>
<dbReference type="Pfam" id="PF12838">
    <property type="entry name" value="Fer4_7"/>
    <property type="match status" value="1"/>
</dbReference>
<sequence length="227" mass="25546">MLTIKDVFDRFDEIGCCSFATPDGRGGVESRIAHFFAYDDEGLYLRTMDVKPFYRQLKESGRLAVSGERTEAKVAFDENNLPLFKPGYQMRVSGEVRELSMAEVEAKAPHDRNFNVAVYDIAKYPETRVFVLHRFHGELYDYDYAMVNRGHKLYRERFAFGGDSYEEPGLSITDACIGCGSCLETCSFKAIAPGEPYAILGERCDECGNCYHVCPAHAVAGKGLPRR</sequence>